<evidence type="ECO:0000313" key="3">
    <source>
        <dbReference type="EMBL" id="MBV4543745.1"/>
    </source>
</evidence>
<reference evidence="2 4" key="1">
    <citation type="journal article" date="2020" name="Microorganisms">
        <title>Reliable Identification of Environmental Pseudomonas Isolates Using the rpoD Gene.</title>
        <authorList>
            <consortium name="The Broad Institute Genome Sequencing Platform"/>
            <person name="Girard L."/>
            <person name="Lood C."/>
            <person name="Rokni-Zadeh H."/>
            <person name="van Noort V."/>
            <person name="Lavigne R."/>
            <person name="De Mot R."/>
        </authorList>
    </citation>
    <scope>NUCLEOTIDE SEQUENCE</scope>
    <source>
        <strain evidence="2 4">RW4S2</strain>
    </source>
</reference>
<feature type="domain" description="DUF6708" evidence="1">
    <location>
        <begin position="4"/>
        <end position="159"/>
    </location>
</feature>
<dbReference type="Proteomes" id="UP000628137">
    <property type="component" value="Unassembled WGS sequence"/>
</dbReference>
<reference evidence="2" key="2">
    <citation type="submission" date="2020-07" db="EMBL/GenBank/DDBJ databases">
        <authorList>
            <person name="Lood C."/>
            <person name="Girard L."/>
        </authorList>
    </citation>
    <scope>NUCLEOTIDE SEQUENCE</scope>
    <source>
        <strain evidence="2">RW4S2</strain>
    </source>
</reference>
<dbReference type="AlphaFoldDB" id="A0A923GM46"/>
<evidence type="ECO:0000313" key="2">
    <source>
        <dbReference type="EMBL" id="MBC3473178.1"/>
    </source>
</evidence>
<proteinExistence type="predicted"/>
<evidence type="ECO:0000259" key="1">
    <source>
        <dbReference type="Pfam" id="PF20455"/>
    </source>
</evidence>
<gene>
    <name evidence="3" type="ORF">HU738_022080</name>
    <name evidence="2" type="ORF">HU738_21695</name>
</gene>
<dbReference type="Pfam" id="PF20455">
    <property type="entry name" value="DUF6708"/>
    <property type="match status" value="1"/>
</dbReference>
<evidence type="ECO:0000313" key="4">
    <source>
        <dbReference type="Proteomes" id="UP000628137"/>
    </source>
</evidence>
<protein>
    <recommendedName>
        <fullName evidence="1">DUF6708 domain-containing protein</fullName>
    </recommendedName>
</protein>
<dbReference type="InterPro" id="IPR046554">
    <property type="entry name" value="DUF6708"/>
</dbReference>
<name>A0A923GM46_9PSED</name>
<organism evidence="2">
    <name type="scientific">Pseudomonas vlassakiae</name>
    <dbReference type="NCBI Taxonomy" id="485888"/>
    <lineage>
        <taxon>Bacteria</taxon>
        <taxon>Pseudomonadati</taxon>
        <taxon>Pseudomonadota</taxon>
        <taxon>Gammaproteobacteria</taxon>
        <taxon>Pseudomonadales</taxon>
        <taxon>Pseudomonadaceae</taxon>
        <taxon>Pseudomonas</taxon>
    </lineage>
</organism>
<sequence length="165" mass="19556">MPPYIRIDLELPRNEPIRFNKLRRKVYFYQYRYDLLHPFGRANWGVKPVAYDWDDLTVEAYRIYAPMGYGGLKEKVMISICKPGTNRIIDRVFFTDDIEMGEQYWAIARLFMQEGAEGLPEFINLPWDWNEGVHSNPFDQRAPKVYWPAEMDLESRTAPAQAEQL</sequence>
<dbReference type="EMBL" id="JABWRP010000023">
    <property type="protein sequence ID" value="MBC3473178.1"/>
    <property type="molecule type" value="Genomic_DNA"/>
</dbReference>
<accession>A0A923GM46</accession>
<comment type="caution">
    <text evidence="2">The sequence shown here is derived from an EMBL/GenBank/DDBJ whole genome shotgun (WGS) entry which is preliminary data.</text>
</comment>
<keyword evidence="4" id="KW-1185">Reference proteome</keyword>
<dbReference type="EMBL" id="JABWRP020000020">
    <property type="protein sequence ID" value="MBV4543745.1"/>
    <property type="molecule type" value="Genomic_DNA"/>
</dbReference>
<reference evidence="3" key="3">
    <citation type="submission" date="2021-06" db="EMBL/GenBank/DDBJ databases">
        <title>Updating the genus Pseudomonas: Description of 43 new species and partition of the Pseudomonas putida group.</title>
        <authorList>
            <person name="Girard L."/>
            <person name="Lood C."/>
            <person name="Vandamme P."/>
            <person name="Rokni-Zadeh H."/>
            <person name="Van Noort V."/>
            <person name="Hofte M."/>
            <person name="Lavigne R."/>
            <person name="De Mot R."/>
        </authorList>
    </citation>
    <scope>NUCLEOTIDE SEQUENCE</scope>
    <source>
        <strain evidence="3">RW4S2</strain>
    </source>
</reference>